<reference evidence="1 2" key="2">
    <citation type="journal article" date="2016" name="PeerJ">
        <title>Analysis of five complete genome sequences for members of the class Peribacteria in the recently recognized Peregrinibacteria bacterial phylum.</title>
        <authorList>
            <person name="Anantharaman K."/>
            <person name="Brown C.T."/>
            <person name="Burstein D."/>
            <person name="Castelle C.J."/>
            <person name="Probst A.J."/>
            <person name="Thomas B.C."/>
            <person name="Williams K.H."/>
            <person name="Banfield J.F."/>
        </authorList>
    </citation>
    <scope>NUCLEOTIDE SEQUENCE [LARGE SCALE GENOMIC DNA]</scope>
    <source>
        <strain evidence="1">RIFOXYD1_FULL_PER-ii_59_16</strain>
    </source>
</reference>
<dbReference type="InterPro" id="IPR003329">
    <property type="entry name" value="Cytidylyl_trans"/>
</dbReference>
<dbReference type="KEGG" id="prf:PeribacterA2_0950"/>
<dbReference type="PANTHER" id="PTHR21485:SF6">
    <property type="entry name" value="N-ACYLNEURAMINATE CYTIDYLYLTRANSFERASE-RELATED"/>
    <property type="match status" value="1"/>
</dbReference>
<dbReference type="PANTHER" id="PTHR21485">
    <property type="entry name" value="HAD SUPERFAMILY MEMBERS CMAS AND KDSC"/>
    <property type="match status" value="1"/>
</dbReference>
<dbReference type="PATRIC" id="fig|1735161.3.peg.929"/>
<dbReference type="Pfam" id="PF02348">
    <property type="entry name" value="CTP_transf_3"/>
    <property type="match status" value="1"/>
</dbReference>
<dbReference type="InterPro" id="IPR050793">
    <property type="entry name" value="CMP-NeuNAc_synthase"/>
</dbReference>
<reference evidence="2" key="1">
    <citation type="submission" date="2015-10" db="EMBL/GenBank/DDBJ databases">
        <title>Analysis of five complete genome sequences for members of the class Peribacteria in the recently recognized Peregrinibacteria bacterial phylum.</title>
        <authorList>
            <person name="Anantharaman K."/>
            <person name="Brown C.T."/>
            <person name="Burstein D."/>
            <person name="Castelle C.J."/>
            <person name="Probst A.J."/>
            <person name="Thomas B.C."/>
            <person name="Williams K.H."/>
            <person name="Banfield J.F."/>
        </authorList>
    </citation>
    <scope>NUCLEOTIDE SEQUENCE [LARGE SCALE GENOMIC DNA]</scope>
</reference>
<gene>
    <name evidence="1" type="ORF">PeribacterD1_0950</name>
</gene>
<dbReference type="SUPFAM" id="SSF53448">
    <property type="entry name" value="Nucleotide-diphospho-sugar transferases"/>
    <property type="match status" value="1"/>
</dbReference>
<accession>A0A0S1SV83</accession>
<dbReference type="STRING" id="1735162.PeribacterB2_0952"/>
<accession>A0A0S1SW96</accession>
<organism evidence="1 2">
    <name type="scientific">Candidatus Peribacter riflensis</name>
    <dbReference type="NCBI Taxonomy" id="1735162"/>
    <lineage>
        <taxon>Bacteria</taxon>
        <taxon>Candidatus Peregrinibacteriota</taxon>
        <taxon>Candidatus Peribacteria</taxon>
        <taxon>Candidatus Peribacterales</taxon>
        <taxon>Candidatus Peribacteraceae</taxon>
        <taxon>Candidatus Peribacter</taxon>
    </lineage>
</organism>
<dbReference type="EMBL" id="CP013065">
    <property type="protein sequence ID" value="ALM13616.1"/>
    <property type="molecule type" value="Genomic_DNA"/>
</dbReference>
<accession>A0A0S1SIP3</accession>
<dbReference type="InterPro" id="IPR029044">
    <property type="entry name" value="Nucleotide-diphossugar_trans"/>
</dbReference>
<protein>
    <submittedName>
        <fullName evidence="1">Cytidylyltransferase</fullName>
    </submittedName>
</protein>
<evidence type="ECO:0000313" key="1">
    <source>
        <dbReference type="EMBL" id="ALM13616.1"/>
    </source>
</evidence>
<accession>A0A0S1SRJ0</accession>
<keyword evidence="1" id="KW-0548">Nucleotidyltransferase</keyword>
<evidence type="ECO:0000313" key="2">
    <source>
        <dbReference type="Proteomes" id="UP000069135"/>
    </source>
</evidence>
<sequence>MSLLITICARGGSKGIPGKNIRPVNGQPLIAYSIRHAQMYAEHRGGADIALSTDSDDIRRVAAEYGLKSDYVRPAALASDSAGKLPVLRDLVVHEETVRGKTYEYILDLDVTSPLRTTEDLDAAFAKIEAKPDALNIFTVSFPTHNPYFDMVEEGKDGFVHLVKKPAANVLSRQEGPKVYDENASFYFYRRAYFEQAELHLPDRSLAYLMPHPCFEIDAPLDMDFLEYLLKHDKLNFSFPS</sequence>
<dbReference type="GO" id="GO:0008781">
    <property type="term" value="F:N-acylneuraminate cytidylyltransferase activity"/>
    <property type="evidence" value="ECO:0007669"/>
    <property type="project" value="TreeGrafter"/>
</dbReference>
<keyword evidence="1" id="KW-0808">Transferase</keyword>
<name>A0A0S1SMN1_9BACT</name>
<dbReference type="Proteomes" id="UP000069135">
    <property type="component" value="Chromosome"/>
</dbReference>
<proteinExistence type="predicted"/>
<dbReference type="CDD" id="cd02513">
    <property type="entry name" value="CMP-NeuAc_Synthase"/>
    <property type="match status" value="1"/>
</dbReference>
<dbReference type="Gene3D" id="3.90.550.10">
    <property type="entry name" value="Spore Coat Polysaccharide Biosynthesis Protein SpsA, Chain A"/>
    <property type="match status" value="1"/>
</dbReference>
<dbReference type="AlphaFoldDB" id="A0A0S1SMN1"/>
<accession>A0A0S1SMN1</accession>